<evidence type="ECO:0000313" key="2">
    <source>
        <dbReference type="EMBL" id="GGJ96708.1"/>
    </source>
</evidence>
<protein>
    <recommendedName>
        <fullName evidence="4">Secreted protein</fullName>
    </recommendedName>
</protein>
<gene>
    <name evidence="2" type="ORF">GCM10010123_28390</name>
</gene>
<dbReference type="RefSeq" id="WP_189170590.1">
    <property type="nucleotide sequence ID" value="NZ_BMQB01000005.1"/>
</dbReference>
<evidence type="ECO:0008006" key="4">
    <source>
        <dbReference type="Google" id="ProtNLM"/>
    </source>
</evidence>
<organism evidence="2 3">
    <name type="scientific">Pilimelia anulata</name>
    <dbReference type="NCBI Taxonomy" id="53371"/>
    <lineage>
        <taxon>Bacteria</taxon>
        <taxon>Bacillati</taxon>
        <taxon>Actinomycetota</taxon>
        <taxon>Actinomycetes</taxon>
        <taxon>Micromonosporales</taxon>
        <taxon>Micromonosporaceae</taxon>
        <taxon>Pilimelia</taxon>
    </lineage>
</organism>
<sequence>MFQRMRRISAAAVAVGAVIAGTAVVAAPAEARACHPRRGMTLAGGQLGAYHYLVCGTQSTPQPIQIRRYDGPLPVNPTGTWTTVATGTGGANYQCTSSATKYWSIEGGYNSRQFACT</sequence>
<name>A0A8J3F9D8_9ACTN</name>
<reference evidence="2" key="2">
    <citation type="submission" date="2020-09" db="EMBL/GenBank/DDBJ databases">
        <authorList>
            <person name="Sun Q."/>
            <person name="Ohkuma M."/>
        </authorList>
    </citation>
    <scope>NUCLEOTIDE SEQUENCE</scope>
    <source>
        <strain evidence="2">JCM 3090</strain>
    </source>
</reference>
<reference evidence="2" key="1">
    <citation type="journal article" date="2014" name="Int. J. Syst. Evol. Microbiol.">
        <title>Complete genome sequence of Corynebacterium casei LMG S-19264T (=DSM 44701T), isolated from a smear-ripened cheese.</title>
        <authorList>
            <consortium name="US DOE Joint Genome Institute (JGI-PGF)"/>
            <person name="Walter F."/>
            <person name="Albersmeier A."/>
            <person name="Kalinowski J."/>
            <person name="Ruckert C."/>
        </authorList>
    </citation>
    <scope>NUCLEOTIDE SEQUENCE</scope>
    <source>
        <strain evidence="2">JCM 3090</strain>
    </source>
</reference>
<evidence type="ECO:0000313" key="3">
    <source>
        <dbReference type="Proteomes" id="UP000649739"/>
    </source>
</evidence>
<dbReference type="Proteomes" id="UP000649739">
    <property type="component" value="Unassembled WGS sequence"/>
</dbReference>
<comment type="caution">
    <text evidence="2">The sequence shown here is derived from an EMBL/GenBank/DDBJ whole genome shotgun (WGS) entry which is preliminary data.</text>
</comment>
<keyword evidence="1" id="KW-0732">Signal</keyword>
<accession>A0A8J3F9D8</accession>
<dbReference type="AlphaFoldDB" id="A0A8J3F9D8"/>
<proteinExistence type="predicted"/>
<feature type="chain" id="PRO_5039226936" description="Secreted protein" evidence="1">
    <location>
        <begin position="27"/>
        <end position="117"/>
    </location>
</feature>
<evidence type="ECO:0000256" key="1">
    <source>
        <dbReference type="SAM" id="SignalP"/>
    </source>
</evidence>
<dbReference type="EMBL" id="BMQB01000005">
    <property type="protein sequence ID" value="GGJ96708.1"/>
    <property type="molecule type" value="Genomic_DNA"/>
</dbReference>
<feature type="signal peptide" evidence="1">
    <location>
        <begin position="1"/>
        <end position="26"/>
    </location>
</feature>
<keyword evidence="3" id="KW-1185">Reference proteome</keyword>